<evidence type="ECO:0000313" key="1">
    <source>
        <dbReference type="EMBL" id="CCK72129.1"/>
    </source>
</evidence>
<gene>
    <name evidence="1" type="primary">KNAG0J00460</name>
    <name evidence="1" type="ordered locus">KNAG_0J00460</name>
</gene>
<reference evidence="2" key="2">
    <citation type="submission" date="2012-08" db="EMBL/GenBank/DDBJ databases">
        <title>Genome sequence of Kazachstania naganishii.</title>
        <authorList>
            <person name="Gordon J.L."/>
            <person name="Armisen D."/>
            <person name="Proux-Wera E."/>
            <person name="OhEigeartaigh S.S."/>
            <person name="Byrne K.P."/>
            <person name="Wolfe K.H."/>
        </authorList>
    </citation>
    <scope>NUCLEOTIDE SEQUENCE [LARGE SCALE GENOMIC DNA]</scope>
    <source>
        <strain evidence="2">ATCC MYA-139 / BCRC 22969 / CBS 8797 / CCRC 22969 / KCTC 17520 / NBRC 10181 / NCYC 3082</strain>
    </source>
</reference>
<reference evidence="1 2" key="1">
    <citation type="journal article" date="2011" name="Proc. Natl. Acad. Sci. U.S.A.">
        <title>Evolutionary erosion of yeast sex chromosomes by mating-type switching accidents.</title>
        <authorList>
            <person name="Gordon J.L."/>
            <person name="Armisen D."/>
            <person name="Proux-Wera E."/>
            <person name="Oheigeartaigh S.S."/>
            <person name="Byrne K.P."/>
            <person name="Wolfe K.H."/>
        </authorList>
    </citation>
    <scope>NUCLEOTIDE SEQUENCE [LARGE SCALE GENOMIC DNA]</scope>
    <source>
        <strain evidence="2">ATCC MYA-139 / BCRC 22969 / CBS 8797 / CCRC 22969 / KCTC 17520 / NBRC 10181 / NCYC 3082</strain>
    </source>
</reference>
<dbReference type="STRING" id="1071383.J7S9I4"/>
<dbReference type="KEGG" id="kng:KNAG_0J00460"/>
<dbReference type="HOGENOM" id="CLU_351657_0_0_1"/>
<keyword evidence="2" id="KW-1185">Reference proteome</keyword>
<protein>
    <recommendedName>
        <fullName evidence="3">Mitochondrial group I intron splicing factor CCM1</fullName>
    </recommendedName>
</protein>
<proteinExistence type="predicted"/>
<dbReference type="EMBL" id="HE978323">
    <property type="protein sequence ID" value="CCK72129.1"/>
    <property type="molecule type" value="Genomic_DNA"/>
</dbReference>
<dbReference type="RefSeq" id="XP_022466374.1">
    <property type="nucleotide sequence ID" value="XM_022610038.1"/>
</dbReference>
<dbReference type="eggNOG" id="ENOG502QVG0">
    <property type="taxonomic scope" value="Eukaryota"/>
</dbReference>
<accession>J7S9I4</accession>
<dbReference type="OrthoDB" id="4061518at2759"/>
<organism evidence="1 2">
    <name type="scientific">Huiozyma naganishii (strain ATCC MYA-139 / BCRC 22969 / CBS 8797 / KCTC 17520 / NBRC 10181 / NCYC 3082 / Yp74L-3)</name>
    <name type="common">Yeast</name>
    <name type="synonym">Kazachstania naganishii</name>
    <dbReference type="NCBI Taxonomy" id="1071383"/>
    <lineage>
        <taxon>Eukaryota</taxon>
        <taxon>Fungi</taxon>
        <taxon>Dikarya</taxon>
        <taxon>Ascomycota</taxon>
        <taxon>Saccharomycotina</taxon>
        <taxon>Saccharomycetes</taxon>
        <taxon>Saccharomycetales</taxon>
        <taxon>Saccharomycetaceae</taxon>
        <taxon>Huiozyma</taxon>
    </lineage>
</organism>
<dbReference type="Proteomes" id="UP000006310">
    <property type="component" value="Chromosome 10"/>
</dbReference>
<dbReference type="AlphaFoldDB" id="J7S9I4"/>
<dbReference type="GeneID" id="34527884"/>
<evidence type="ECO:0008006" key="3">
    <source>
        <dbReference type="Google" id="ProtNLM"/>
    </source>
</evidence>
<sequence length="755" mass="88260">MIRYRLVTHYVKRYHRTIVLRHYSLYSNRLQTTPPSIFVNRYSSEVAKTDERPTDTTRHEEVERWVRDSFIDTIRRHGSSPNEGNNSQPLVVYNKNRGGEMFGIPTVNDETFKIIWEEEFRDGDPGTAGIVIVRLKNRRTIFSTSQLLILFQGLKAKNNFYQMHGVYYAYRNYLKDEKFRENKSDYGQLIELIIQCEGALKNYWNCERFFSLYIKNGVFKPDTLLLGLKAFMINGNVQLAKEFFIQIVNNEDTFSFGTLELHQLLKFLLNRHDYGNIDFFFQMWNSKGRSLDFATLALVHRIYLKCSGGEITNNNLLNRFVSNERVQGTGYLQNLRSKLTVLYYNLFELNDTSTLEHYNIAVKTEGDVEIQQEFFDTLLHYYVRRMDKPRIDMILSILDRETSLALQQRHYSMVAKYYVAKRDMASLVSFYDKRIMDGEISLNRDVLYDICNCATRAYSQGVSTNFKTRVITLIHTDKRYMISNWWLRDIINYLDKNPRDTLLTEFKSKLVQKDMMGARDLFLERIRDELKPEFKIMFQMLKLCMNKDFEPLAKVIDSTMKRLYPGAIPLSVETLWLRYDILKLSDPSARQTAVRSFLRNFGPSLCYRDMINVSKLLIEVGVLQGAELLLLKCKAALGASNDPAQWSHYYMAYLKLATVKLNAPLFEQLLQECLANPAASDTNAGQLRAHIKYFAKRSPQGPEQSQKLRQLVHAKSVQSQQRRRDSKKQLAQVLTTMDRWLRSSITAHRNGTACK</sequence>
<name>J7S9I4_HUIN7</name>
<evidence type="ECO:0000313" key="2">
    <source>
        <dbReference type="Proteomes" id="UP000006310"/>
    </source>
</evidence>
<dbReference type="OMA" id="MHESERF"/>